<accession>A0A2Z2KFI9</accession>
<dbReference type="GO" id="GO:0003700">
    <property type="term" value="F:DNA-binding transcription factor activity"/>
    <property type="evidence" value="ECO:0007669"/>
    <property type="project" value="TreeGrafter"/>
</dbReference>
<evidence type="ECO:0000256" key="2">
    <source>
        <dbReference type="ARBA" id="ARBA00023125"/>
    </source>
</evidence>
<keyword evidence="1" id="KW-0805">Transcription regulation</keyword>
<dbReference type="Pfam" id="PF00356">
    <property type="entry name" value="LacI"/>
    <property type="match status" value="1"/>
</dbReference>
<keyword evidence="6" id="KW-1185">Reference proteome</keyword>
<dbReference type="SMART" id="SM00354">
    <property type="entry name" value="HTH_LACI"/>
    <property type="match status" value="1"/>
</dbReference>
<dbReference type="Proteomes" id="UP000249890">
    <property type="component" value="Chromosome"/>
</dbReference>
<dbReference type="Gene3D" id="1.10.260.40">
    <property type="entry name" value="lambda repressor-like DNA-binding domains"/>
    <property type="match status" value="1"/>
</dbReference>
<evidence type="ECO:0000313" key="6">
    <source>
        <dbReference type="Proteomes" id="UP000249890"/>
    </source>
</evidence>
<evidence type="ECO:0000259" key="4">
    <source>
        <dbReference type="PROSITE" id="PS50932"/>
    </source>
</evidence>
<dbReference type="KEGG" id="pdh:B9T62_08895"/>
<sequence length="354" mass="39845">MRSEDIARLAGVSRSTVSRVINNYSNVPEETRIKVLKVIEQYQYEPNSFARALAGKKTDTIGLFAISMNEKENTTRIYQNNYFAPFVDAVVDTSNERGCYVLIHTVYSPDDFLKVKQAFLQKRIDGGIIVGTQKDIDIVREMVGLEYPLVLIDYDITEIMSEHLDRNHLAIVNSKDYEGATEAMEYLISLGHTDIGIICGQMNTYSGRERYTAYEDTLKRHNLTVNERFVLKGDFLKDTAYQEVKQLLSSGGTLPTAIFSANDDMAISAMEALSEFGLTVPDDISIAGFDDIQMASRIQPKLTSVRLPIYEMSKAAVEKVIELCDSQQPTFSTISFPARLMIRDSCQQPKPNHV</sequence>
<dbReference type="PANTHER" id="PTHR30146:SF109">
    <property type="entry name" value="HTH-TYPE TRANSCRIPTIONAL REGULATOR GALS"/>
    <property type="match status" value="1"/>
</dbReference>
<proteinExistence type="predicted"/>
<dbReference type="CDD" id="cd06267">
    <property type="entry name" value="PBP1_LacI_sugar_binding-like"/>
    <property type="match status" value="1"/>
</dbReference>
<dbReference type="InterPro" id="IPR028082">
    <property type="entry name" value="Peripla_BP_I"/>
</dbReference>
<dbReference type="SUPFAM" id="SSF47413">
    <property type="entry name" value="lambda repressor-like DNA-binding domains"/>
    <property type="match status" value="1"/>
</dbReference>
<dbReference type="Pfam" id="PF13377">
    <property type="entry name" value="Peripla_BP_3"/>
    <property type="match status" value="1"/>
</dbReference>
<keyword evidence="3" id="KW-0804">Transcription</keyword>
<name>A0A2Z2KFI9_9BACL</name>
<organism evidence="5 6">
    <name type="scientific">Paenibacillus donghaensis</name>
    <dbReference type="NCBI Taxonomy" id="414771"/>
    <lineage>
        <taxon>Bacteria</taxon>
        <taxon>Bacillati</taxon>
        <taxon>Bacillota</taxon>
        <taxon>Bacilli</taxon>
        <taxon>Bacillales</taxon>
        <taxon>Paenibacillaceae</taxon>
        <taxon>Paenibacillus</taxon>
    </lineage>
</organism>
<gene>
    <name evidence="5" type="ORF">B9T62_08895</name>
</gene>
<dbReference type="InterPro" id="IPR046335">
    <property type="entry name" value="LacI/GalR-like_sensor"/>
</dbReference>
<dbReference type="PANTHER" id="PTHR30146">
    <property type="entry name" value="LACI-RELATED TRANSCRIPTIONAL REPRESSOR"/>
    <property type="match status" value="1"/>
</dbReference>
<keyword evidence="2" id="KW-0238">DNA-binding</keyword>
<dbReference type="InterPro" id="IPR000843">
    <property type="entry name" value="HTH_LacI"/>
</dbReference>
<feature type="domain" description="HTH lacI-type" evidence="4">
    <location>
        <begin position="1"/>
        <end position="55"/>
    </location>
</feature>
<evidence type="ECO:0000313" key="5">
    <source>
        <dbReference type="EMBL" id="ASA20889.1"/>
    </source>
</evidence>
<dbReference type="PROSITE" id="PS50932">
    <property type="entry name" value="HTH_LACI_2"/>
    <property type="match status" value="1"/>
</dbReference>
<dbReference type="CDD" id="cd01392">
    <property type="entry name" value="HTH_LacI"/>
    <property type="match status" value="1"/>
</dbReference>
<dbReference type="GO" id="GO:0000976">
    <property type="term" value="F:transcription cis-regulatory region binding"/>
    <property type="evidence" value="ECO:0007669"/>
    <property type="project" value="TreeGrafter"/>
</dbReference>
<evidence type="ECO:0000256" key="3">
    <source>
        <dbReference type="ARBA" id="ARBA00023163"/>
    </source>
</evidence>
<dbReference type="SUPFAM" id="SSF53822">
    <property type="entry name" value="Periplasmic binding protein-like I"/>
    <property type="match status" value="1"/>
</dbReference>
<dbReference type="AlphaFoldDB" id="A0A2Z2KFI9"/>
<dbReference type="Gene3D" id="3.40.50.2300">
    <property type="match status" value="2"/>
</dbReference>
<reference evidence="5 6" key="1">
    <citation type="submission" date="2017-06" db="EMBL/GenBank/DDBJ databases">
        <title>Complete genome sequence of Paenibacillus donghaensis KCTC 13049T isolated from East Sea sediment, South Korea.</title>
        <authorList>
            <person name="Jung B.K."/>
            <person name="Hong S.-J."/>
            <person name="Shin J.-H."/>
        </authorList>
    </citation>
    <scope>NUCLEOTIDE SEQUENCE [LARGE SCALE GENOMIC DNA]</scope>
    <source>
        <strain evidence="5 6">KCTC 13049</strain>
    </source>
</reference>
<dbReference type="RefSeq" id="WP_087914905.1">
    <property type="nucleotide sequence ID" value="NZ_CP021780.1"/>
</dbReference>
<protein>
    <submittedName>
        <fullName evidence="5">LacI family transcriptional regulator</fullName>
    </submittedName>
</protein>
<dbReference type="OrthoDB" id="9775106at2"/>
<dbReference type="InterPro" id="IPR010982">
    <property type="entry name" value="Lambda_DNA-bd_dom_sf"/>
</dbReference>
<dbReference type="EMBL" id="CP021780">
    <property type="protein sequence ID" value="ASA20889.1"/>
    <property type="molecule type" value="Genomic_DNA"/>
</dbReference>
<evidence type="ECO:0000256" key="1">
    <source>
        <dbReference type="ARBA" id="ARBA00023015"/>
    </source>
</evidence>